<name>A0ACB7YWE8_9ERIC</name>
<sequence>MDSSEDEMNVYLKVIKTVAFKVKRSETSKELKALFNEKEGTPENLQELFFTGKQLKDDHKLVDYGIGTNSTLDLYLQAIDRIKILVYLPSYEKTLELDAKSHETVRNIKLLIQTEEGIPSEQFTLFYGGELLEDDRTLASLRIQSASMLYLVPNPRDVVSVSVRMQSGDILKLKVKVLHTVQDLKAIVQSMVGFVAGGKDLTYEGKLLEDSKTLASCNIKENSLLEMLPLTIKIYVTGVKRKTLVLRVFKENKVLDVKNLISDMKGVPVENIRLISDPDDDRENNSRKMENDQELAFYNVGENSELSESLEMFVLFCWA</sequence>
<dbReference type="EMBL" id="CM037153">
    <property type="protein sequence ID" value="KAH7857603.1"/>
    <property type="molecule type" value="Genomic_DNA"/>
</dbReference>
<gene>
    <name evidence="1" type="ORF">Vadar_014486</name>
</gene>
<evidence type="ECO:0000313" key="2">
    <source>
        <dbReference type="Proteomes" id="UP000828048"/>
    </source>
</evidence>
<dbReference type="Proteomes" id="UP000828048">
    <property type="component" value="Chromosome 3"/>
</dbReference>
<organism evidence="1 2">
    <name type="scientific">Vaccinium darrowii</name>
    <dbReference type="NCBI Taxonomy" id="229202"/>
    <lineage>
        <taxon>Eukaryota</taxon>
        <taxon>Viridiplantae</taxon>
        <taxon>Streptophyta</taxon>
        <taxon>Embryophyta</taxon>
        <taxon>Tracheophyta</taxon>
        <taxon>Spermatophyta</taxon>
        <taxon>Magnoliopsida</taxon>
        <taxon>eudicotyledons</taxon>
        <taxon>Gunneridae</taxon>
        <taxon>Pentapetalae</taxon>
        <taxon>asterids</taxon>
        <taxon>Ericales</taxon>
        <taxon>Ericaceae</taxon>
        <taxon>Vaccinioideae</taxon>
        <taxon>Vaccinieae</taxon>
        <taxon>Vaccinium</taxon>
    </lineage>
</organism>
<evidence type="ECO:0000313" key="1">
    <source>
        <dbReference type="EMBL" id="KAH7857603.1"/>
    </source>
</evidence>
<accession>A0ACB7YWE8</accession>
<proteinExistence type="predicted"/>
<protein>
    <submittedName>
        <fullName evidence="1">Uncharacterized protein</fullName>
    </submittedName>
</protein>
<comment type="caution">
    <text evidence="1">The sequence shown here is derived from an EMBL/GenBank/DDBJ whole genome shotgun (WGS) entry which is preliminary data.</text>
</comment>
<reference evidence="1 2" key="1">
    <citation type="journal article" date="2021" name="Hortic Res">
        <title>High-quality reference genome and annotation aids understanding of berry development for evergreen blueberry (Vaccinium darrowii).</title>
        <authorList>
            <person name="Yu J."/>
            <person name="Hulse-Kemp A.M."/>
            <person name="Babiker E."/>
            <person name="Staton M."/>
        </authorList>
    </citation>
    <scope>NUCLEOTIDE SEQUENCE [LARGE SCALE GENOMIC DNA]</scope>
    <source>
        <strain evidence="2">cv. NJ 8807/NJ 8810</strain>
        <tissue evidence="1">Young leaf</tissue>
    </source>
</reference>
<keyword evidence="2" id="KW-1185">Reference proteome</keyword>